<dbReference type="SUPFAM" id="SSF88659">
    <property type="entry name" value="Sigma3 and sigma4 domains of RNA polymerase sigma factors"/>
    <property type="match status" value="1"/>
</dbReference>
<dbReference type="RefSeq" id="WP_344672698.1">
    <property type="nucleotide sequence ID" value="NZ_BAAAZI010000001.1"/>
</dbReference>
<dbReference type="CDD" id="cd06171">
    <property type="entry name" value="Sigma70_r4"/>
    <property type="match status" value="1"/>
</dbReference>
<dbReference type="NCBIfam" id="TIGR02937">
    <property type="entry name" value="sigma70-ECF"/>
    <property type="match status" value="1"/>
</dbReference>
<evidence type="ECO:0000259" key="6">
    <source>
        <dbReference type="Pfam" id="PF08281"/>
    </source>
</evidence>
<evidence type="ECO:0000313" key="7">
    <source>
        <dbReference type="EMBL" id="GAA4131051.1"/>
    </source>
</evidence>
<comment type="similarity">
    <text evidence="1">Belongs to the sigma-70 factor family. ECF subfamily.</text>
</comment>
<organism evidence="7 8">
    <name type="scientific">Sphingobacterium kyonggiense</name>
    <dbReference type="NCBI Taxonomy" id="714075"/>
    <lineage>
        <taxon>Bacteria</taxon>
        <taxon>Pseudomonadati</taxon>
        <taxon>Bacteroidota</taxon>
        <taxon>Sphingobacteriia</taxon>
        <taxon>Sphingobacteriales</taxon>
        <taxon>Sphingobacteriaceae</taxon>
        <taxon>Sphingobacterium</taxon>
    </lineage>
</organism>
<dbReference type="InterPro" id="IPR013324">
    <property type="entry name" value="RNA_pol_sigma_r3/r4-like"/>
</dbReference>
<dbReference type="Gene3D" id="1.10.10.10">
    <property type="entry name" value="Winged helix-like DNA-binding domain superfamily/Winged helix DNA-binding domain"/>
    <property type="match status" value="1"/>
</dbReference>
<dbReference type="SUPFAM" id="SSF88946">
    <property type="entry name" value="Sigma2 domain of RNA polymerase sigma factors"/>
    <property type="match status" value="1"/>
</dbReference>
<feature type="domain" description="RNA polymerase sigma-70 region 2" evidence="5">
    <location>
        <begin position="26"/>
        <end position="86"/>
    </location>
</feature>
<dbReference type="InterPro" id="IPR039425">
    <property type="entry name" value="RNA_pol_sigma-70-like"/>
</dbReference>
<gene>
    <name evidence="7" type="ORF">GCM10022216_00750</name>
</gene>
<keyword evidence="2" id="KW-0805">Transcription regulation</keyword>
<evidence type="ECO:0000313" key="8">
    <source>
        <dbReference type="Proteomes" id="UP001500101"/>
    </source>
</evidence>
<dbReference type="InterPro" id="IPR036388">
    <property type="entry name" value="WH-like_DNA-bd_sf"/>
</dbReference>
<keyword evidence="4" id="KW-0804">Transcription</keyword>
<evidence type="ECO:0000256" key="3">
    <source>
        <dbReference type="ARBA" id="ARBA00023082"/>
    </source>
</evidence>
<proteinExistence type="inferred from homology"/>
<dbReference type="InterPro" id="IPR007627">
    <property type="entry name" value="RNA_pol_sigma70_r2"/>
</dbReference>
<evidence type="ECO:0000256" key="4">
    <source>
        <dbReference type="ARBA" id="ARBA00023163"/>
    </source>
</evidence>
<evidence type="ECO:0000256" key="2">
    <source>
        <dbReference type="ARBA" id="ARBA00023015"/>
    </source>
</evidence>
<comment type="caution">
    <text evidence="7">The sequence shown here is derived from an EMBL/GenBank/DDBJ whole genome shotgun (WGS) entry which is preliminary data.</text>
</comment>
<keyword evidence="3" id="KW-0731">Sigma factor</keyword>
<protein>
    <submittedName>
        <fullName evidence="7">Sigma-70 family RNA polymerase sigma factor</fullName>
    </submittedName>
</protein>
<keyword evidence="8" id="KW-1185">Reference proteome</keyword>
<dbReference type="EMBL" id="BAAAZI010000001">
    <property type="protein sequence ID" value="GAA4131051.1"/>
    <property type="molecule type" value="Genomic_DNA"/>
</dbReference>
<dbReference type="Gene3D" id="1.10.1740.10">
    <property type="match status" value="1"/>
</dbReference>
<reference evidence="8" key="1">
    <citation type="journal article" date="2019" name="Int. J. Syst. Evol. Microbiol.">
        <title>The Global Catalogue of Microorganisms (GCM) 10K type strain sequencing project: providing services to taxonomists for standard genome sequencing and annotation.</title>
        <authorList>
            <consortium name="The Broad Institute Genomics Platform"/>
            <consortium name="The Broad Institute Genome Sequencing Center for Infectious Disease"/>
            <person name="Wu L."/>
            <person name="Ma J."/>
        </authorList>
    </citation>
    <scope>NUCLEOTIDE SEQUENCE [LARGE SCALE GENOMIC DNA]</scope>
    <source>
        <strain evidence="8">JCM 16704</strain>
    </source>
</reference>
<dbReference type="InterPro" id="IPR013249">
    <property type="entry name" value="RNA_pol_sigma70_r4_t2"/>
</dbReference>
<dbReference type="Pfam" id="PF08281">
    <property type="entry name" value="Sigma70_r4_2"/>
    <property type="match status" value="1"/>
</dbReference>
<evidence type="ECO:0000256" key="1">
    <source>
        <dbReference type="ARBA" id="ARBA00010641"/>
    </source>
</evidence>
<name>A0ABP7Y5Z3_9SPHI</name>
<accession>A0ABP7Y5Z3</accession>
<evidence type="ECO:0000259" key="5">
    <source>
        <dbReference type="Pfam" id="PF04542"/>
    </source>
</evidence>
<dbReference type="Pfam" id="PF04542">
    <property type="entry name" value="Sigma70_r2"/>
    <property type="match status" value="1"/>
</dbReference>
<dbReference type="PANTHER" id="PTHR43133">
    <property type="entry name" value="RNA POLYMERASE ECF-TYPE SIGMA FACTO"/>
    <property type="match status" value="1"/>
</dbReference>
<dbReference type="PANTHER" id="PTHR43133:SF51">
    <property type="entry name" value="RNA POLYMERASE SIGMA FACTOR"/>
    <property type="match status" value="1"/>
</dbReference>
<dbReference type="InterPro" id="IPR013325">
    <property type="entry name" value="RNA_pol_sigma_r2"/>
</dbReference>
<sequence>MMEPLPETEIIKRVLEGQKPLYELIVRRFNAQLYKIGRAYNFNHEDTQDLMQDTYVDAYKCLAQFETRASFKTWLMRIMLNHCYHKKQKFSFKNETAMDSIQENLNPMFSTSSNDGQKTIQSHELGQIIEYSLSKIPESYRMVFALREINGLNLAETASLLEITESNVKVRLNRAKAMLRKEIEKSYSNEELFEFNLRYCDPFTERTMQIIYDL</sequence>
<dbReference type="InterPro" id="IPR014284">
    <property type="entry name" value="RNA_pol_sigma-70_dom"/>
</dbReference>
<feature type="domain" description="RNA polymerase sigma factor 70 region 4 type 2" evidence="6">
    <location>
        <begin position="128"/>
        <end position="179"/>
    </location>
</feature>
<dbReference type="Proteomes" id="UP001500101">
    <property type="component" value="Unassembled WGS sequence"/>
</dbReference>